<comment type="caution">
    <text evidence="2">The sequence shown here is derived from an EMBL/GenBank/DDBJ whole genome shotgun (WGS) entry which is preliminary data.</text>
</comment>
<organism evidence="2 3">
    <name type="scientific">Candidatus Pullichristensenella excrementigallinarum</name>
    <dbReference type="NCBI Taxonomy" id="2840907"/>
    <lineage>
        <taxon>Bacteria</taxon>
        <taxon>Bacillati</taxon>
        <taxon>Bacillota</taxon>
        <taxon>Clostridia</taxon>
        <taxon>Candidatus Pullichristensenella</taxon>
    </lineage>
</organism>
<gene>
    <name evidence="2" type="ORF">IAB02_03220</name>
</gene>
<evidence type="ECO:0000256" key="1">
    <source>
        <dbReference type="SAM" id="Phobius"/>
    </source>
</evidence>
<feature type="transmembrane region" description="Helical" evidence="1">
    <location>
        <begin position="117"/>
        <end position="136"/>
    </location>
</feature>
<feature type="transmembrane region" description="Helical" evidence="1">
    <location>
        <begin position="37"/>
        <end position="59"/>
    </location>
</feature>
<name>A0A9D1LBM9_9FIRM</name>
<reference evidence="2" key="1">
    <citation type="submission" date="2020-10" db="EMBL/GenBank/DDBJ databases">
        <authorList>
            <person name="Gilroy R."/>
        </authorList>
    </citation>
    <scope>NUCLEOTIDE SEQUENCE</scope>
    <source>
        <strain evidence="2">ChiHcec3-11533</strain>
    </source>
</reference>
<reference evidence="2" key="2">
    <citation type="journal article" date="2021" name="PeerJ">
        <title>Extensive microbial diversity within the chicken gut microbiome revealed by metagenomics and culture.</title>
        <authorList>
            <person name="Gilroy R."/>
            <person name="Ravi A."/>
            <person name="Getino M."/>
            <person name="Pursley I."/>
            <person name="Horton D.L."/>
            <person name="Alikhan N.F."/>
            <person name="Baker D."/>
            <person name="Gharbi K."/>
            <person name="Hall N."/>
            <person name="Watson M."/>
            <person name="Adriaenssens E.M."/>
            <person name="Foster-Nyarko E."/>
            <person name="Jarju S."/>
            <person name="Secka A."/>
            <person name="Antonio M."/>
            <person name="Oren A."/>
            <person name="Chaudhuri R.R."/>
            <person name="La Ragione R."/>
            <person name="Hildebrand F."/>
            <person name="Pallen M.J."/>
        </authorList>
    </citation>
    <scope>NUCLEOTIDE SEQUENCE</scope>
    <source>
        <strain evidence="2">ChiHcec3-11533</strain>
    </source>
</reference>
<feature type="transmembrane region" description="Helical" evidence="1">
    <location>
        <begin position="425"/>
        <end position="444"/>
    </location>
</feature>
<dbReference type="EMBL" id="DVMU01000072">
    <property type="protein sequence ID" value="HIU33550.1"/>
    <property type="molecule type" value="Genomic_DNA"/>
</dbReference>
<feature type="transmembrane region" description="Helical" evidence="1">
    <location>
        <begin position="12"/>
        <end position="31"/>
    </location>
</feature>
<proteinExistence type="predicted"/>
<keyword evidence="1" id="KW-1133">Transmembrane helix</keyword>
<sequence>MLNGITAKLREAAFSVLPIVVIVLVLERTIARVSGPVAVLFFVSAAVLIVGMALFALGAEIAMTPMGELVGARMTQKRSLPFLISAGFLMGMVVTIAEPDLVVLAQQVPAFPNKALIFSVAAGVGFFLVVALLRMVFRKRLNLLLMGAYGVVFLLAVFADNDFLPVAFDSGGVTTGPITVPFILALGIGVAAVRGDRNAEEDSFGLVAVCSVGPILAVLVLGMFFDAGASRYAAELAQGPEEYSRILPMLLSGIPHYFAEVALALSPIVLVFAVFQIFWLKLPGRRLLRIAVGIVYTVVGLCLFLSAVNVGFLPMGQALGGRLAMLEHNWLIVPFAMGIGFFIVRAEPAVHVLNAQVEEITGGLISKGAMMTTLSLGIAASLGLSMVRILTSVSIWWFLLPGYALALGLSFFVPRIFTAIAFDSGGVASGPMTATFLLPMALGAAEALGGNPMANAFGLVAMVAMTPLIAIQVLAVICESKRRARDREQKEPVQEEIIDFDD</sequence>
<dbReference type="AlphaFoldDB" id="A0A9D1LBM9"/>
<feature type="transmembrane region" description="Helical" evidence="1">
    <location>
        <begin position="287"/>
        <end position="308"/>
    </location>
</feature>
<protein>
    <submittedName>
        <fullName evidence="2">DUF1538 domain-containing protein</fullName>
    </submittedName>
</protein>
<feature type="transmembrane region" description="Helical" evidence="1">
    <location>
        <begin position="143"/>
        <end position="159"/>
    </location>
</feature>
<dbReference type="Pfam" id="PF07556">
    <property type="entry name" value="DUF1538"/>
    <property type="match status" value="2"/>
</dbReference>
<evidence type="ECO:0000313" key="3">
    <source>
        <dbReference type="Proteomes" id="UP000824072"/>
    </source>
</evidence>
<feature type="transmembrane region" description="Helical" evidence="1">
    <location>
        <begin position="328"/>
        <end position="347"/>
    </location>
</feature>
<keyword evidence="1" id="KW-0812">Transmembrane</keyword>
<accession>A0A9D1LBM9</accession>
<feature type="transmembrane region" description="Helical" evidence="1">
    <location>
        <begin position="395"/>
        <end position="413"/>
    </location>
</feature>
<feature type="transmembrane region" description="Helical" evidence="1">
    <location>
        <begin position="80"/>
        <end position="97"/>
    </location>
</feature>
<evidence type="ECO:0000313" key="2">
    <source>
        <dbReference type="EMBL" id="HIU33550.1"/>
    </source>
</evidence>
<dbReference type="InterPro" id="IPR011435">
    <property type="entry name" value="UmpAB"/>
</dbReference>
<feature type="transmembrane region" description="Helical" evidence="1">
    <location>
        <begin position="456"/>
        <end position="477"/>
    </location>
</feature>
<dbReference type="Proteomes" id="UP000824072">
    <property type="component" value="Unassembled WGS sequence"/>
</dbReference>
<feature type="transmembrane region" description="Helical" evidence="1">
    <location>
        <begin position="257"/>
        <end position="280"/>
    </location>
</feature>
<feature type="transmembrane region" description="Helical" evidence="1">
    <location>
        <begin position="204"/>
        <end position="225"/>
    </location>
</feature>
<keyword evidence="1" id="KW-0472">Membrane</keyword>
<feature type="transmembrane region" description="Helical" evidence="1">
    <location>
        <begin position="368"/>
        <end position="389"/>
    </location>
</feature>
<feature type="transmembrane region" description="Helical" evidence="1">
    <location>
        <begin position="171"/>
        <end position="192"/>
    </location>
</feature>